<dbReference type="EMBL" id="FN657432">
    <property type="protein sequence ID" value="CBY42713.1"/>
    <property type="molecule type" value="Genomic_DNA"/>
</dbReference>
<evidence type="ECO:0000313" key="1">
    <source>
        <dbReference type="EMBL" id="CBY42713.1"/>
    </source>
</evidence>
<reference evidence="1" key="1">
    <citation type="journal article" date="2010" name="Science">
        <title>Plasticity of animal genome architecture unmasked by rapid evolution of a pelagic tunicate.</title>
        <authorList>
            <person name="Denoeud F."/>
            <person name="Henriet S."/>
            <person name="Mungpakdee S."/>
            <person name="Aury J.M."/>
            <person name="Da Silva C."/>
            <person name="Brinkmann H."/>
            <person name="Mikhaleva J."/>
            <person name="Olsen L.C."/>
            <person name="Jubin C."/>
            <person name="Canestro C."/>
            <person name="Bouquet J.M."/>
            <person name="Danks G."/>
            <person name="Poulain J."/>
            <person name="Campsteijn C."/>
            <person name="Adamski M."/>
            <person name="Cross I."/>
            <person name="Yadetie F."/>
            <person name="Muffato M."/>
            <person name="Louis A."/>
            <person name="Butcher S."/>
            <person name="Tsagkogeorga G."/>
            <person name="Konrad A."/>
            <person name="Singh S."/>
            <person name="Jensen M.F."/>
            <person name="Cong E.H."/>
            <person name="Eikeseth-Otteraa H."/>
            <person name="Noel B."/>
            <person name="Anthouard V."/>
            <person name="Porcel B.M."/>
            <person name="Kachouri-Lafond R."/>
            <person name="Nishino A."/>
            <person name="Ugolini M."/>
            <person name="Chourrout P."/>
            <person name="Nishida H."/>
            <person name="Aasland R."/>
            <person name="Huzurbazar S."/>
            <person name="Westhof E."/>
            <person name="Delsuc F."/>
            <person name="Lehrach H."/>
            <person name="Reinhardt R."/>
            <person name="Weissenbach J."/>
            <person name="Roy S.W."/>
            <person name="Artiguenave F."/>
            <person name="Postlethwait J.H."/>
            <person name="Manak J.R."/>
            <person name="Thompson E.M."/>
            <person name="Jaillon O."/>
            <person name="Du Pasquier L."/>
            <person name="Boudinot P."/>
            <person name="Liberles D.A."/>
            <person name="Volff J.N."/>
            <person name="Philippe H."/>
            <person name="Lenhard B."/>
            <person name="Roest Crollius H."/>
            <person name="Wincker P."/>
            <person name="Chourrout D."/>
        </authorList>
    </citation>
    <scope>NUCLEOTIDE SEQUENCE [LARGE SCALE GENOMIC DNA]</scope>
</reference>
<name>E4Z4T5_OIKDI</name>
<proteinExistence type="predicted"/>
<feature type="non-terminal residue" evidence="1">
    <location>
        <position position="1"/>
    </location>
</feature>
<dbReference type="AlphaFoldDB" id="E4Z4T5"/>
<organism evidence="1">
    <name type="scientific">Oikopleura dioica</name>
    <name type="common">Tunicate</name>
    <dbReference type="NCBI Taxonomy" id="34765"/>
    <lineage>
        <taxon>Eukaryota</taxon>
        <taxon>Metazoa</taxon>
        <taxon>Chordata</taxon>
        <taxon>Tunicata</taxon>
        <taxon>Appendicularia</taxon>
        <taxon>Copelata</taxon>
        <taxon>Oikopleuridae</taxon>
        <taxon>Oikopleura</taxon>
    </lineage>
</organism>
<protein>
    <submittedName>
        <fullName evidence="1">Uncharacterized protein</fullName>
    </submittedName>
</protein>
<sequence>LMNNQERKKSARVLDIHKRDFIMH</sequence>
<dbReference type="Proteomes" id="UP000011014">
    <property type="component" value="Unassembled WGS sequence"/>
</dbReference>
<gene>
    <name evidence="1" type="ORF">GSOID_T00026432001</name>
</gene>
<accession>E4Z4T5</accession>